<dbReference type="AlphaFoldDB" id="A0A8J6J0L1"/>
<proteinExistence type="predicted"/>
<evidence type="ECO:0000313" key="2">
    <source>
        <dbReference type="EMBL" id="MBC3767608.1"/>
    </source>
</evidence>
<name>A0A8J6J0L1_9ALTE</name>
<dbReference type="Pfam" id="PF09694">
    <property type="entry name" value="Gcw_chp"/>
    <property type="match status" value="1"/>
</dbReference>
<reference evidence="2" key="1">
    <citation type="journal article" date="2018" name="Int. J. Syst. Evol. Microbiol.">
        <title>Neptunicella marina gen. nov., sp. nov., isolated from surface seawater.</title>
        <authorList>
            <person name="Liu X."/>
            <person name="Lai Q."/>
            <person name="Du Y."/>
            <person name="Zhang X."/>
            <person name="Liu Z."/>
            <person name="Sun F."/>
            <person name="Shao Z."/>
        </authorList>
    </citation>
    <scope>NUCLEOTIDE SEQUENCE</scope>
    <source>
        <strain evidence="2">S27-2</strain>
    </source>
</reference>
<keyword evidence="1" id="KW-0732">Signal</keyword>
<reference evidence="2" key="2">
    <citation type="submission" date="2020-08" db="EMBL/GenBank/DDBJ databases">
        <authorList>
            <person name="Lai Q."/>
        </authorList>
    </citation>
    <scope>NUCLEOTIDE SEQUENCE</scope>
    <source>
        <strain evidence="2">S27-2</strain>
    </source>
</reference>
<gene>
    <name evidence="2" type="ORF">H8B19_17140</name>
</gene>
<dbReference type="InterPro" id="IPR010239">
    <property type="entry name" value="CHP02001"/>
</dbReference>
<protein>
    <recommendedName>
        <fullName evidence="4">Histidine kinase</fullName>
    </recommendedName>
</protein>
<dbReference type="EMBL" id="JACNEP010000021">
    <property type="protein sequence ID" value="MBC3767608.1"/>
    <property type="molecule type" value="Genomic_DNA"/>
</dbReference>
<dbReference type="RefSeq" id="WP_186508237.1">
    <property type="nucleotide sequence ID" value="NZ_JACNEP010000021.1"/>
</dbReference>
<organism evidence="2 3">
    <name type="scientific">Neptunicella marina</name>
    <dbReference type="NCBI Taxonomy" id="2125989"/>
    <lineage>
        <taxon>Bacteria</taxon>
        <taxon>Pseudomonadati</taxon>
        <taxon>Pseudomonadota</taxon>
        <taxon>Gammaproteobacteria</taxon>
        <taxon>Alteromonadales</taxon>
        <taxon>Alteromonadaceae</taxon>
        <taxon>Neptunicella</taxon>
    </lineage>
</organism>
<dbReference type="NCBIfam" id="TIGR02001">
    <property type="entry name" value="gcw_chp"/>
    <property type="match status" value="1"/>
</dbReference>
<feature type="signal peptide" evidence="1">
    <location>
        <begin position="1"/>
        <end position="22"/>
    </location>
</feature>
<sequence length="221" mass="23770">MNKLKLILAATPFLAVSGMAQAEFSTNFGVTSNYLWRGVTQSADKASVSGGLDVSSESGVYAGTWIGTIDWGQGGGYENDYYIGYSGETDGFGYDVGYIYYAYPETEYDDSNFGELYFNGSVGAFGFGVAYTVNSDADDDAVFGKGDLYYSVSYTADLVNDYTLGVTLGHYSFDVPNSGDVDYSHVQLDLGKGDFTFSVSKATEDSGDDDLKLLVSWGTSF</sequence>
<comment type="caution">
    <text evidence="2">The sequence shown here is derived from an EMBL/GenBank/DDBJ whole genome shotgun (WGS) entry which is preliminary data.</text>
</comment>
<evidence type="ECO:0000313" key="3">
    <source>
        <dbReference type="Proteomes" id="UP000601768"/>
    </source>
</evidence>
<evidence type="ECO:0008006" key="4">
    <source>
        <dbReference type="Google" id="ProtNLM"/>
    </source>
</evidence>
<dbReference type="Proteomes" id="UP000601768">
    <property type="component" value="Unassembled WGS sequence"/>
</dbReference>
<keyword evidence="3" id="KW-1185">Reference proteome</keyword>
<accession>A0A8J6J0L1</accession>
<feature type="chain" id="PRO_5035225054" description="Histidine kinase" evidence="1">
    <location>
        <begin position="23"/>
        <end position="221"/>
    </location>
</feature>
<evidence type="ECO:0000256" key="1">
    <source>
        <dbReference type="SAM" id="SignalP"/>
    </source>
</evidence>